<keyword evidence="3 8" id="KW-0479">Metal-binding</keyword>
<keyword evidence="4 8" id="KW-0747">Spliceosome</keyword>
<evidence type="ECO:0000313" key="10">
    <source>
        <dbReference type="EMBL" id="RXK35521.1"/>
    </source>
</evidence>
<evidence type="ECO:0000256" key="3">
    <source>
        <dbReference type="ARBA" id="ARBA00022723"/>
    </source>
</evidence>
<comment type="function">
    <text evidence="8">Part of the spliceosome which catalyzes two sequential transesterification reactions, first the excision of the non-coding intron from pre-mRNA and then the ligation of the coding exons to form the mature mRNA. Plays a role in stabilizing the structure of the spliceosome catalytic core and docking of the branch helix into the active site, producing 5'-exon and lariat intron-3'-intermediates.</text>
</comment>
<dbReference type="Pfam" id="PF04502">
    <property type="entry name" value="Saf4_Yju2"/>
    <property type="match status" value="1"/>
</dbReference>
<dbReference type="InterPro" id="IPR007590">
    <property type="entry name" value="Saf4/Yju2"/>
</dbReference>
<feature type="compositionally biased region" description="Acidic residues" evidence="9">
    <location>
        <begin position="249"/>
        <end position="269"/>
    </location>
</feature>
<feature type="region of interest" description="Disordered" evidence="9">
    <location>
        <begin position="233"/>
        <end position="276"/>
    </location>
</feature>
<name>A0A4Q1BFS9_TREME</name>
<evidence type="ECO:0000256" key="1">
    <source>
        <dbReference type="ARBA" id="ARBA00004123"/>
    </source>
</evidence>
<dbReference type="HAMAP" id="MF_03226">
    <property type="entry name" value="YJU2"/>
    <property type="match status" value="1"/>
</dbReference>
<evidence type="ECO:0000256" key="7">
    <source>
        <dbReference type="ARBA" id="ARBA00023242"/>
    </source>
</evidence>
<dbReference type="InParanoid" id="A0A4Q1BFS9"/>
<dbReference type="GO" id="GO:0000349">
    <property type="term" value="P:generation of catalytic spliceosome for first transesterification step"/>
    <property type="evidence" value="ECO:0007669"/>
    <property type="project" value="UniProtKB-UniRule"/>
</dbReference>
<feature type="binding site" evidence="8">
    <location>
        <position position="83"/>
    </location>
    <ligand>
        <name>Zn(2+)</name>
        <dbReference type="ChEBI" id="CHEBI:29105"/>
    </ligand>
</feature>
<comment type="subunit">
    <text evidence="8">Component of the spliceosome. Present in the activated B complex, the catalytically activated B* complex which catalyzes the branching, the catalytic step 1 C complex catalyzing the exon ligation, and the postcatalytic P complex containing the ligated exons (mRNA) and the excised lariat intron.</text>
</comment>
<dbReference type="PANTHER" id="PTHR12111">
    <property type="entry name" value="SPLICING FACTOR YJU2"/>
    <property type="match status" value="1"/>
</dbReference>
<dbReference type="GO" id="GO:0046872">
    <property type="term" value="F:metal ion binding"/>
    <property type="evidence" value="ECO:0007669"/>
    <property type="project" value="UniProtKB-KW"/>
</dbReference>
<feature type="binding site" evidence="8">
    <location>
        <position position="46"/>
    </location>
    <ligand>
        <name>Zn(2+)</name>
        <dbReference type="ChEBI" id="CHEBI:29105"/>
    </ligand>
</feature>
<feature type="binding site" evidence="8">
    <location>
        <position position="43"/>
    </location>
    <ligand>
        <name>Zn(2+)</name>
        <dbReference type="ChEBI" id="CHEBI:29105"/>
    </ligand>
</feature>
<reference evidence="10 11" key="1">
    <citation type="submission" date="2016-06" db="EMBL/GenBank/DDBJ databases">
        <title>Evolution of pathogenesis and genome organization in the Tremellales.</title>
        <authorList>
            <person name="Cuomo C."/>
            <person name="Litvintseva A."/>
            <person name="Heitman J."/>
            <person name="Chen Y."/>
            <person name="Sun S."/>
            <person name="Springer D."/>
            <person name="Dromer F."/>
            <person name="Young S."/>
            <person name="Zeng Q."/>
            <person name="Chapman S."/>
            <person name="Gujja S."/>
            <person name="Saif S."/>
            <person name="Birren B."/>
        </authorList>
    </citation>
    <scope>NUCLEOTIDE SEQUENCE [LARGE SCALE GENOMIC DNA]</scope>
    <source>
        <strain evidence="10 11">ATCC 28783</strain>
    </source>
</reference>
<evidence type="ECO:0000256" key="6">
    <source>
        <dbReference type="ARBA" id="ARBA00023187"/>
    </source>
</evidence>
<dbReference type="STRING" id="5217.A0A4Q1BFS9"/>
<evidence type="ECO:0000313" key="11">
    <source>
        <dbReference type="Proteomes" id="UP000289152"/>
    </source>
</evidence>
<comment type="subcellular location">
    <subcellularLocation>
        <location evidence="1 8">Nucleus</location>
    </subcellularLocation>
</comment>
<proteinExistence type="inferred from homology"/>
<dbReference type="PANTHER" id="PTHR12111:SF1">
    <property type="entry name" value="SPLICING FACTOR YJU2"/>
    <property type="match status" value="1"/>
</dbReference>
<keyword evidence="11" id="KW-1185">Reference proteome</keyword>
<dbReference type="OrthoDB" id="674963at2759"/>
<sequence>MSERKVLNKYFPPDFDPSKIKRRKGMKDPQQVIRLMAPFSMRCNRCGEYVYKGKKFNARKETAVGEEYYGIKIFRFYIKCPMCSSEITFKTDPKNADYICEHGATRNFENWSDADPNKRVGAMPDAAADDEYDSDGNPTEAKVEKDAMADLERSQEQSRREMEMMDELADLRQRNARLELSNVNADPDALLAALHAERESAAEEVKRRAEEEEDDALVKQYFSKINPTIVPPITDIKGKGKQKAVDQDVSNEDDENGEYSEKSDSEEETGSMLPALTIKRRPVEGTAEPTVASILAAKGKALEVVGAGNSGSNGINGSSTSQMQIKRKREGMQKLLGIKKKVKV</sequence>
<dbReference type="FunCoup" id="A0A4Q1BFS9">
    <property type="interactions" value="374"/>
</dbReference>
<dbReference type="VEuPathDB" id="FungiDB:TREMEDRAFT_25539"/>
<keyword evidence="5 8" id="KW-0862">Zinc</keyword>
<evidence type="ECO:0000256" key="9">
    <source>
        <dbReference type="SAM" id="MobiDB-lite"/>
    </source>
</evidence>
<keyword evidence="6" id="KW-0508">mRNA splicing</keyword>
<gene>
    <name evidence="10" type="ORF">M231_07200</name>
</gene>
<evidence type="ECO:0000256" key="8">
    <source>
        <dbReference type="HAMAP-Rule" id="MF_03226"/>
    </source>
</evidence>
<dbReference type="Proteomes" id="UP000289152">
    <property type="component" value="Unassembled WGS sequence"/>
</dbReference>
<evidence type="ECO:0000256" key="5">
    <source>
        <dbReference type="ARBA" id="ARBA00022833"/>
    </source>
</evidence>
<dbReference type="EMBL" id="SDIL01000132">
    <property type="protein sequence ID" value="RXK35521.1"/>
    <property type="molecule type" value="Genomic_DNA"/>
</dbReference>
<dbReference type="InterPro" id="IPR043701">
    <property type="entry name" value="Yju2"/>
</dbReference>
<feature type="binding site" evidence="8">
    <location>
        <position position="80"/>
    </location>
    <ligand>
        <name>Zn(2+)</name>
        <dbReference type="ChEBI" id="CHEBI:29105"/>
    </ligand>
</feature>
<comment type="caution">
    <text evidence="10">The sequence shown here is derived from an EMBL/GenBank/DDBJ whole genome shotgun (WGS) entry which is preliminary data.</text>
</comment>
<evidence type="ECO:0000256" key="2">
    <source>
        <dbReference type="ARBA" id="ARBA00022664"/>
    </source>
</evidence>
<evidence type="ECO:0000256" key="4">
    <source>
        <dbReference type="ARBA" id="ARBA00022728"/>
    </source>
</evidence>
<dbReference type="AlphaFoldDB" id="A0A4Q1BFS9"/>
<keyword evidence="2" id="KW-0507">mRNA processing</keyword>
<organism evidence="10 11">
    <name type="scientific">Tremella mesenterica</name>
    <name type="common">Jelly fungus</name>
    <dbReference type="NCBI Taxonomy" id="5217"/>
    <lineage>
        <taxon>Eukaryota</taxon>
        <taxon>Fungi</taxon>
        <taxon>Dikarya</taxon>
        <taxon>Basidiomycota</taxon>
        <taxon>Agaricomycotina</taxon>
        <taxon>Tremellomycetes</taxon>
        <taxon>Tremellales</taxon>
        <taxon>Tremellaceae</taxon>
        <taxon>Tremella</taxon>
    </lineage>
</organism>
<protein>
    <recommendedName>
        <fullName evidence="8">Splicing factor YJU2</fullName>
    </recommendedName>
</protein>
<dbReference type="GO" id="GO:0071006">
    <property type="term" value="C:U2-type catalytic step 1 spliceosome"/>
    <property type="evidence" value="ECO:0007669"/>
    <property type="project" value="UniProtKB-UniRule"/>
</dbReference>
<comment type="similarity">
    <text evidence="8">Belongs to the CWC16 family. YJU2 subfamily.</text>
</comment>
<feature type="region of interest" description="Disordered" evidence="9">
    <location>
        <begin position="115"/>
        <end position="148"/>
    </location>
</feature>
<keyword evidence="7 8" id="KW-0539">Nucleus</keyword>
<accession>A0A4Q1BFS9</accession>